<evidence type="ECO:0000313" key="7">
    <source>
        <dbReference type="EMBL" id="AKJ30574.1"/>
    </source>
</evidence>
<evidence type="ECO:0000256" key="3">
    <source>
        <dbReference type="ARBA" id="ARBA00029447"/>
    </source>
</evidence>
<dbReference type="PROSITE" id="PS50885">
    <property type="entry name" value="HAMP"/>
    <property type="match status" value="1"/>
</dbReference>
<dbReference type="AlphaFoldDB" id="A0A0G3BMA8"/>
<dbReference type="InterPro" id="IPR004089">
    <property type="entry name" value="MCPsignal_dom"/>
</dbReference>
<accession>A0A0G3BMA8</accession>
<dbReference type="EMBL" id="CP011371">
    <property type="protein sequence ID" value="AKJ30574.1"/>
    <property type="molecule type" value="Genomic_DNA"/>
</dbReference>
<organism evidence="7 8">
    <name type="scientific">Caldimonas brevitalea</name>
    <dbReference type="NCBI Taxonomy" id="413882"/>
    <lineage>
        <taxon>Bacteria</taxon>
        <taxon>Pseudomonadati</taxon>
        <taxon>Pseudomonadota</taxon>
        <taxon>Betaproteobacteria</taxon>
        <taxon>Burkholderiales</taxon>
        <taxon>Sphaerotilaceae</taxon>
        <taxon>Caldimonas</taxon>
    </lineage>
</organism>
<dbReference type="GO" id="GO:0004888">
    <property type="term" value="F:transmembrane signaling receptor activity"/>
    <property type="evidence" value="ECO:0007669"/>
    <property type="project" value="InterPro"/>
</dbReference>
<dbReference type="PANTHER" id="PTHR43531">
    <property type="entry name" value="PROTEIN ICFG"/>
    <property type="match status" value="1"/>
</dbReference>
<dbReference type="FunFam" id="1.10.287.950:FF:000001">
    <property type="entry name" value="Methyl-accepting chemotaxis sensory transducer"/>
    <property type="match status" value="1"/>
</dbReference>
<dbReference type="Pfam" id="PF00015">
    <property type="entry name" value="MCPsignal"/>
    <property type="match status" value="1"/>
</dbReference>
<feature type="domain" description="Methyl-accepting transducer" evidence="5">
    <location>
        <begin position="265"/>
        <end position="494"/>
    </location>
</feature>
<feature type="domain" description="HAMP" evidence="6">
    <location>
        <begin position="208"/>
        <end position="260"/>
    </location>
</feature>
<dbReference type="CDD" id="cd11386">
    <property type="entry name" value="MCP_signal"/>
    <property type="match status" value="1"/>
</dbReference>
<dbReference type="SMART" id="SM00283">
    <property type="entry name" value="MA"/>
    <property type="match status" value="1"/>
</dbReference>
<dbReference type="KEGG" id="pbh:AAW51_3883"/>
<dbReference type="GO" id="GO:0005886">
    <property type="term" value="C:plasma membrane"/>
    <property type="evidence" value="ECO:0007669"/>
    <property type="project" value="TreeGrafter"/>
</dbReference>
<dbReference type="PROSITE" id="PS50111">
    <property type="entry name" value="CHEMOTAXIS_TRANSDUC_2"/>
    <property type="match status" value="1"/>
</dbReference>
<evidence type="ECO:0000256" key="2">
    <source>
        <dbReference type="ARBA" id="ARBA00022481"/>
    </source>
</evidence>
<dbReference type="PANTHER" id="PTHR43531:SF14">
    <property type="entry name" value="METHYL-ACCEPTING CHEMOTAXIS PROTEIN I-RELATED"/>
    <property type="match status" value="1"/>
</dbReference>
<protein>
    <submittedName>
        <fullName evidence="7">Methyl-accepting chemotaxis protein</fullName>
    </submittedName>
</protein>
<dbReference type="Proteomes" id="UP000035352">
    <property type="component" value="Chromosome"/>
</dbReference>
<dbReference type="Pfam" id="PF00672">
    <property type="entry name" value="HAMP"/>
    <property type="match status" value="1"/>
</dbReference>
<dbReference type="Gene3D" id="1.10.287.950">
    <property type="entry name" value="Methyl-accepting chemotaxis protein"/>
    <property type="match status" value="1"/>
</dbReference>
<dbReference type="InterPro" id="IPR003660">
    <property type="entry name" value="HAMP_dom"/>
</dbReference>
<comment type="subcellular location">
    <subcellularLocation>
        <location evidence="1">Membrane</location>
    </subcellularLocation>
</comment>
<evidence type="ECO:0000313" key="8">
    <source>
        <dbReference type="Proteomes" id="UP000035352"/>
    </source>
</evidence>
<dbReference type="InterPro" id="IPR024478">
    <property type="entry name" value="HlyB_4HB_MCP"/>
</dbReference>
<dbReference type="GO" id="GO:0006935">
    <property type="term" value="P:chemotaxis"/>
    <property type="evidence" value="ECO:0007669"/>
    <property type="project" value="InterPro"/>
</dbReference>
<comment type="similarity">
    <text evidence="3">Belongs to the methyl-accepting chemotaxis (MCP) protein family.</text>
</comment>
<sequence length="510" mass="53430">MRIGTRLYLGFGLAILLLAAALLSAGIIGHRNRDHLVEGLNRSAEKAQLAVAMRSAILSSAVGMRNLVLQSEVAPIQQEEAKVKQQLKAFQDARARLVEMGGLSPSEQTTLDALVQLEKELQRPFTQAVALSLAFDSDTAISVVNKQVDPLQQQLLAKLGEFADLQNRHTQDLFTAADASGQRVDLFMLAVGTLAALAAAGAAVVITRSITGPLAEAVRSLRRVAQGDLSCVAEDPGRDEVAQVLSAVRGMTQNLTEMVRRVSESSDAIARATQEIAGGNVDLSARTETQAAGLQQTAASLQQLTERVRVNAEHALNANSLAQSAANDAEMGGRLMTDVVGTMSSIESASTRVNDIVGVIDGIAFQTNILALNAAVEAARAGEHGRGFAVVAAEVRVLAQRSATAAKEIKALIAESGERVRDGAQLVAKAGSTMTGIVRGIKSVTEAVGSITSSSRQQAEGIAQVNSAVEQMDHSTQQNAALVEQSAAAAASLQTQADHLVRAVSVFKIA</sequence>
<dbReference type="InterPro" id="IPR051310">
    <property type="entry name" value="MCP_chemotaxis"/>
</dbReference>
<name>A0A0G3BMA8_9BURK</name>
<dbReference type="SUPFAM" id="SSF58104">
    <property type="entry name" value="Methyl-accepting chemotaxis protein (MCP) signaling domain"/>
    <property type="match status" value="1"/>
</dbReference>
<keyword evidence="4" id="KW-0807">Transducer</keyword>
<dbReference type="STRING" id="413882.AAW51_3883"/>
<dbReference type="SMART" id="SM00304">
    <property type="entry name" value="HAMP"/>
    <property type="match status" value="1"/>
</dbReference>
<keyword evidence="8" id="KW-1185">Reference proteome</keyword>
<dbReference type="CDD" id="cd19411">
    <property type="entry name" value="MCP2201-like_sensor"/>
    <property type="match status" value="1"/>
</dbReference>
<evidence type="ECO:0000259" key="6">
    <source>
        <dbReference type="PROSITE" id="PS50885"/>
    </source>
</evidence>
<keyword evidence="2" id="KW-0488">Methylation</keyword>
<dbReference type="CDD" id="cd06225">
    <property type="entry name" value="HAMP"/>
    <property type="match status" value="1"/>
</dbReference>
<proteinExistence type="inferred from homology"/>
<evidence type="ECO:0000256" key="4">
    <source>
        <dbReference type="PROSITE-ProRule" id="PRU00284"/>
    </source>
</evidence>
<dbReference type="GO" id="GO:0007165">
    <property type="term" value="P:signal transduction"/>
    <property type="evidence" value="ECO:0007669"/>
    <property type="project" value="UniProtKB-KW"/>
</dbReference>
<dbReference type="InterPro" id="IPR047347">
    <property type="entry name" value="YvaQ-like_sensor"/>
</dbReference>
<dbReference type="InterPro" id="IPR004090">
    <property type="entry name" value="Chemotax_Me-accpt_rcpt"/>
</dbReference>
<dbReference type="Pfam" id="PF12729">
    <property type="entry name" value="4HB_MCP_1"/>
    <property type="match status" value="1"/>
</dbReference>
<evidence type="ECO:0000256" key="1">
    <source>
        <dbReference type="ARBA" id="ARBA00004370"/>
    </source>
</evidence>
<gene>
    <name evidence="7" type="primary">mcp</name>
    <name evidence="7" type="ORF">AAW51_3883</name>
</gene>
<evidence type="ECO:0000259" key="5">
    <source>
        <dbReference type="PROSITE" id="PS50111"/>
    </source>
</evidence>
<reference evidence="7 8" key="1">
    <citation type="submission" date="2015-05" db="EMBL/GenBank/DDBJ databases">
        <authorList>
            <person name="Tang B."/>
            <person name="Yu Y."/>
        </authorList>
    </citation>
    <scope>NUCLEOTIDE SEQUENCE [LARGE SCALE GENOMIC DNA]</scope>
    <source>
        <strain evidence="7 8">DSM 7029</strain>
    </source>
</reference>
<dbReference type="PRINTS" id="PR00260">
    <property type="entry name" value="CHEMTRNSDUCR"/>
</dbReference>